<organism evidence="3 4">
    <name type="scientific">Microbacterium oxydans</name>
    <dbReference type="NCBI Taxonomy" id="82380"/>
    <lineage>
        <taxon>Bacteria</taxon>
        <taxon>Bacillati</taxon>
        <taxon>Actinomycetota</taxon>
        <taxon>Actinomycetes</taxon>
        <taxon>Micrococcales</taxon>
        <taxon>Microbacteriaceae</taxon>
        <taxon>Microbacterium</taxon>
    </lineage>
</organism>
<dbReference type="EMBL" id="JYIV01000021">
    <property type="protein sequence ID" value="KJL24069.1"/>
    <property type="molecule type" value="Genomic_DNA"/>
</dbReference>
<evidence type="ECO:0000313" key="4">
    <source>
        <dbReference type="Proteomes" id="UP000033725"/>
    </source>
</evidence>
<proteinExistence type="predicted"/>
<gene>
    <name evidence="3" type="ORF">RN51_01234</name>
</gene>
<dbReference type="OrthoDB" id="845740at2"/>
<dbReference type="PANTHER" id="PTHR33608">
    <property type="entry name" value="BLL2464 PROTEIN"/>
    <property type="match status" value="1"/>
</dbReference>
<accession>A0A0F0KUA0</accession>
<dbReference type="PATRIC" id="fig|82380.10.peg.1240"/>
<reference evidence="3 4" key="1">
    <citation type="submission" date="2015-02" db="EMBL/GenBank/DDBJ databases">
        <title>Draft genome sequences of ten Microbacterium spp. with emphasis on heavy metal contaminated environments.</title>
        <authorList>
            <person name="Corretto E."/>
        </authorList>
    </citation>
    <scope>NUCLEOTIDE SEQUENCE [LARGE SCALE GENOMIC DNA]</scope>
    <source>
        <strain evidence="3 4">BEL163</strain>
    </source>
</reference>
<feature type="domain" description="DUF58" evidence="2">
    <location>
        <begin position="197"/>
        <end position="336"/>
    </location>
</feature>
<evidence type="ECO:0000256" key="1">
    <source>
        <dbReference type="SAM" id="Phobius"/>
    </source>
</evidence>
<keyword evidence="1" id="KW-1133">Transmembrane helix</keyword>
<dbReference type="Proteomes" id="UP000033725">
    <property type="component" value="Unassembled WGS sequence"/>
</dbReference>
<dbReference type="InterPro" id="IPR002881">
    <property type="entry name" value="DUF58"/>
</dbReference>
<feature type="transmembrane region" description="Helical" evidence="1">
    <location>
        <begin position="7"/>
        <end position="26"/>
    </location>
</feature>
<name>A0A0F0KUA0_9MICO</name>
<dbReference type="RefSeq" id="WP_045263157.1">
    <property type="nucleotide sequence ID" value="NZ_JYIV01000021.1"/>
</dbReference>
<dbReference type="AlphaFoldDB" id="A0A0F0KUA0"/>
<dbReference type="PANTHER" id="PTHR33608:SF3">
    <property type="entry name" value="SLR2013 PROTEIN"/>
    <property type="match status" value="1"/>
</dbReference>
<keyword evidence="1" id="KW-0472">Membrane</keyword>
<keyword evidence="1" id="KW-0812">Transmembrane</keyword>
<evidence type="ECO:0000259" key="2">
    <source>
        <dbReference type="Pfam" id="PF01882"/>
    </source>
</evidence>
<dbReference type="Pfam" id="PF01882">
    <property type="entry name" value="DUF58"/>
    <property type="match status" value="1"/>
</dbReference>
<feature type="transmembrane region" description="Helical" evidence="1">
    <location>
        <begin position="32"/>
        <end position="51"/>
    </location>
</feature>
<comment type="caution">
    <text evidence="3">The sequence shown here is derived from an EMBL/GenBank/DDBJ whole genome shotgun (WGS) entry which is preliminary data.</text>
</comment>
<protein>
    <recommendedName>
        <fullName evidence="2">DUF58 domain-containing protein</fullName>
    </recommendedName>
</protein>
<sequence>MFITGRLAVAIAIGIVPLVIAGLAGYPAYAVLGAWIALCLLLVAVDVALAASPRSVTVSRRLPARARLGEPVPVSVAVHNHGNRALNATIRDAWQPTAGAPLDRQQLRIAPGERGRVSIPLLPRRRGELVSEFVMLRSRGPLGIAGRQARHVVRGAIRVLPAFSSRKHLPSRLARLRELDGNTSIQVRGQGTEFDSLREYVRGDDVRSIDWRATARAGTTMLRTWRPERDRHVVIIIDTGRTAAARVGDGTRVDASLEAALLLAALASRAGDHVHLLMYDRVVRARVTGVDGAALLPALTDAMAPVHARLVDTDWHGAFTAVRTLTTRPSLIVALTAQDAAESARGFLGAFPNASRATTVLVGSVTDDGISALARRRDSREDVYLAAAAERTLRDAENVADAIRRAGGEAIAADPEELPPRIADRYLELKAAGRL</sequence>
<evidence type="ECO:0000313" key="3">
    <source>
        <dbReference type="EMBL" id="KJL24069.1"/>
    </source>
</evidence>